<evidence type="ECO:0000256" key="9">
    <source>
        <dbReference type="ARBA" id="ARBA00023284"/>
    </source>
</evidence>
<evidence type="ECO:0000256" key="7">
    <source>
        <dbReference type="ARBA" id="ARBA00023157"/>
    </source>
</evidence>
<dbReference type="PANTHER" id="PTHR42801:SF23">
    <property type="entry name" value="PEROXIREDOXIN DOT5"/>
    <property type="match status" value="1"/>
</dbReference>
<keyword evidence="6" id="KW-0560">Oxidoreductase</keyword>
<evidence type="ECO:0000256" key="13">
    <source>
        <dbReference type="ARBA" id="ARBA00077538"/>
    </source>
</evidence>
<accession>A0AA39WPK7</accession>
<evidence type="ECO:0000259" key="15">
    <source>
        <dbReference type="PROSITE" id="PS51352"/>
    </source>
</evidence>
<protein>
    <recommendedName>
        <fullName evidence="3">thioredoxin-dependent peroxiredoxin</fullName>
        <ecNumber evidence="3">1.11.1.24</ecNumber>
    </recommendedName>
    <alternativeName>
        <fullName evidence="13">Nuclear thiol peroxidase</fullName>
    </alternativeName>
    <alternativeName>
        <fullName evidence="10">Thioredoxin peroxidase</fullName>
    </alternativeName>
</protein>
<dbReference type="GO" id="GO:0045454">
    <property type="term" value="P:cell redox homeostasis"/>
    <property type="evidence" value="ECO:0007669"/>
    <property type="project" value="TreeGrafter"/>
</dbReference>
<comment type="subunit">
    <text evidence="2">Monomer.</text>
</comment>
<evidence type="ECO:0000256" key="2">
    <source>
        <dbReference type="ARBA" id="ARBA00011245"/>
    </source>
</evidence>
<dbReference type="Proteomes" id="UP001175000">
    <property type="component" value="Unassembled WGS sequence"/>
</dbReference>
<dbReference type="GO" id="GO:0005737">
    <property type="term" value="C:cytoplasm"/>
    <property type="evidence" value="ECO:0007669"/>
    <property type="project" value="TreeGrafter"/>
</dbReference>
<evidence type="ECO:0000256" key="10">
    <source>
        <dbReference type="ARBA" id="ARBA00032824"/>
    </source>
</evidence>
<evidence type="ECO:0000256" key="12">
    <source>
        <dbReference type="ARBA" id="ARBA00049091"/>
    </source>
</evidence>
<evidence type="ECO:0000256" key="3">
    <source>
        <dbReference type="ARBA" id="ARBA00013017"/>
    </source>
</evidence>
<dbReference type="InterPro" id="IPR036249">
    <property type="entry name" value="Thioredoxin-like_sf"/>
</dbReference>
<keyword evidence="5" id="KW-0049">Antioxidant</keyword>
<evidence type="ECO:0000256" key="4">
    <source>
        <dbReference type="ARBA" id="ARBA00022559"/>
    </source>
</evidence>
<comment type="catalytic activity">
    <reaction evidence="12">
        <text>a hydroperoxide + [thioredoxin]-dithiol = an alcohol + [thioredoxin]-disulfide + H2O</text>
        <dbReference type="Rhea" id="RHEA:62620"/>
        <dbReference type="Rhea" id="RHEA-COMP:10698"/>
        <dbReference type="Rhea" id="RHEA-COMP:10700"/>
        <dbReference type="ChEBI" id="CHEBI:15377"/>
        <dbReference type="ChEBI" id="CHEBI:29950"/>
        <dbReference type="ChEBI" id="CHEBI:30879"/>
        <dbReference type="ChEBI" id="CHEBI:35924"/>
        <dbReference type="ChEBI" id="CHEBI:50058"/>
        <dbReference type="EC" id="1.11.1.24"/>
    </reaction>
</comment>
<dbReference type="FunFam" id="3.40.30.10:FF:000157">
    <property type="entry name" value="DOT5p Nuclear thiol peroxidase"/>
    <property type="match status" value="1"/>
</dbReference>
<dbReference type="EC" id="1.11.1.24" evidence="3"/>
<keyword evidence="8" id="KW-0539">Nucleus</keyword>
<name>A0AA39WPK7_9PEZI</name>
<evidence type="ECO:0000313" key="17">
    <source>
        <dbReference type="Proteomes" id="UP001175000"/>
    </source>
</evidence>
<dbReference type="CDD" id="cd03017">
    <property type="entry name" value="PRX_BCP"/>
    <property type="match status" value="1"/>
</dbReference>
<dbReference type="GO" id="GO:0008379">
    <property type="term" value="F:thioredoxin peroxidase activity"/>
    <property type="evidence" value="ECO:0007669"/>
    <property type="project" value="TreeGrafter"/>
</dbReference>
<feature type="compositionally biased region" description="Basic and acidic residues" evidence="14">
    <location>
        <begin position="228"/>
        <end position="252"/>
    </location>
</feature>
<feature type="compositionally biased region" description="Basic and acidic residues" evidence="14">
    <location>
        <begin position="35"/>
        <end position="44"/>
    </location>
</feature>
<sequence>MPVELRKRKAPAPPPEPPAKKATKATKVKAAVTAKAKEVKEAVPKPRGRPAKQALAPTTEADDDGDDGASDELEVGKTISLDGFGGEIQKNDGTTTTLKALVEESKAGVVIFTYPKASTPGCTKQACLFRDSYNPLTSSGLAIYGLSPDSPKANTTFQTKQKLPYPLLCDPKCTLLAAINLKKAVGKATRGVFVVDKSGKILAAQPGSPDGTVAVVKKIVEAMPAGEEAEKVEVEAEEPAKGEEEKKDKGEEAKEEEEKDEKVSEEKEKAEVNGEANGEKEDGEKKDVEMKDALATNGEVTNGEAKKGEEKKE</sequence>
<dbReference type="EMBL" id="JAULSU010000004">
    <property type="protein sequence ID" value="KAK0619240.1"/>
    <property type="molecule type" value="Genomic_DNA"/>
</dbReference>
<dbReference type="SUPFAM" id="SSF52833">
    <property type="entry name" value="Thioredoxin-like"/>
    <property type="match status" value="1"/>
</dbReference>
<feature type="compositionally biased region" description="Acidic residues" evidence="14">
    <location>
        <begin position="60"/>
        <end position="72"/>
    </location>
</feature>
<organism evidence="16 17">
    <name type="scientific">Immersiella caudata</name>
    <dbReference type="NCBI Taxonomy" id="314043"/>
    <lineage>
        <taxon>Eukaryota</taxon>
        <taxon>Fungi</taxon>
        <taxon>Dikarya</taxon>
        <taxon>Ascomycota</taxon>
        <taxon>Pezizomycotina</taxon>
        <taxon>Sordariomycetes</taxon>
        <taxon>Sordariomycetidae</taxon>
        <taxon>Sordariales</taxon>
        <taxon>Lasiosphaeriaceae</taxon>
        <taxon>Immersiella</taxon>
    </lineage>
</organism>
<reference evidence="16" key="1">
    <citation type="submission" date="2023-06" db="EMBL/GenBank/DDBJ databases">
        <title>Genome-scale phylogeny and comparative genomics of the fungal order Sordariales.</title>
        <authorList>
            <consortium name="Lawrence Berkeley National Laboratory"/>
            <person name="Hensen N."/>
            <person name="Bonometti L."/>
            <person name="Westerberg I."/>
            <person name="Brannstrom I.O."/>
            <person name="Guillou S."/>
            <person name="Cros-Aarteil S."/>
            <person name="Calhoun S."/>
            <person name="Haridas S."/>
            <person name="Kuo A."/>
            <person name="Mondo S."/>
            <person name="Pangilinan J."/>
            <person name="Riley R."/>
            <person name="Labutti K."/>
            <person name="Andreopoulos B."/>
            <person name="Lipzen A."/>
            <person name="Chen C."/>
            <person name="Yanf M."/>
            <person name="Daum C."/>
            <person name="Ng V."/>
            <person name="Clum A."/>
            <person name="Steindorff A."/>
            <person name="Ohm R."/>
            <person name="Martin F."/>
            <person name="Silar P."/>
            <person name="Natvig D."/>
            <person name="Lalanne C."/>
            <person name="Gautier V."/>
            <person name="Ament-Velasquez S.L."/>
            <person name="Kruys A."/>
            <person name="Hutchinson M.I."/>
            <person name="Powell A.J."/>
            <person name="Barry K."/>
            <person name="Miller A.N."/>
            <person name="Grigoriev I.V."/>
            <person name="Debuchy R."/>
            <person name="Gladieux P."/>
            <person name="Thoren M.H."/>
            <person name="Johannesson H."/>
        </authorList>
    </citation>
    <scope>NUCLEOTIDE SEQUENCE</scope>
    <source>
        <strain evidence="16">CBS 606.72</strain>
    </source>
</reference>
<dbReference type="AlphaFoldDB" id="A0AA39WPK7"/>
<feature type="compositionally biased region" description="Basic residues" evidence="14">
    <location>
        <begin position="1"/>
        <end position="10"/>
    </location>
</feature>
<evidence type="ECO:0000313" key="16">
    <source>
        <dbReference type="EMBL" id="KAK0619240.1"/>
    </source>
</evidence>
<dbReference type="InterPro" id="IPR013766">
    <property type="entry name" value="Thioredoxin_domain"/>
</dbReference>
<comment type="similarity">
    <text evidence="11">Belongs to the peroxiredoxin family. BCP/PrxQ subfamily.</text>
</comment>
<evidence type="ECO:0000256" key="14">
    <source>
        <dbReference type="SAM" id="MobiDB-lite"/>
    </source>
</evidence>
<dbReference type="PROSITE" id="PS51352">
    <property type="entry name" value="THIOREDOXIN_2"/>
    <property type="match status" value="1"/>
</dbReference>
<dbReference type="GO" id="GO:0005634">
    <property type="term" value="C:nucleus"/>
    <property type="evidence" value="ECO:0007669"/>
    <property type="project" value="UniProtKB-SubCell"/>
</dbReference>
<keyword evidence="7" id="KW-1015">Disulfide bond</keyword>
<feature type="compositionally biased region" description="Basic and acidic residues" evidence="14">
    <location>
        <begin position="260"/>
        <end position="292"/>
    </location>
</feature>
<proteinExistence type="inferred from homology"/>
<dbReference type="Gene3D" id="3.40.30.10">
    <property type="entry name" value="Glutaredoxin"/>
    <property type="match status" value="1"/>
</dbReference>
<keyword evidence="9" id="KW-0676">Redox-active center</keyword>
<evidence type="ECO:0000256" key="6">
    <source>
        <dbReference type="ARBA" id="ARBA00023002"/>
    </source>
</evidence>
<dbReference type="Pfam" id="PF00578">
    <property type="entry name" value="AhpC-TSA"/>
    <property type="match status" value="1"/>
</dbReference>
<feature type="region of interest" description="Disordered" evidence="14">
    <location>
        <begin position="226"/>
        <end position="313"/>
    </location>
</feature>
<dbReference type="GO" id="GO:0034599">
    <property type="term" value="P:cellular response to oxidative stress"/>
    <property type="evidence" value="ECO:0007669"/>
    <property type="project" value="TreeGrafter"/>
</dbReference>
<dbReference type="PANTHER" id="PTHR42801">
    <property type="entry name" value="THIOREDOXIN-DEPENDENT PEROXIDE REDUCTASE"/>
    <property type="match status" value="1"/>
</dbReference>
<evidence type="ECO:0000256" key="8">
    <source>
        <dbReference type="ARBA" id="ARBA00023242"/>
    </source>
</evidence>
<gene>
    <name evidence="16" type="ORF">B0T14DRAFT_203374</name>
</gene>
<comment type="subcellular location">
    <subcellularLocation>
        <location evidence="1">Nucleus</location>
    </subcellularLocation>
</comment>
<feature type="region of interest" description="Disordered" evidence="14">
    <location>
        <begin position="1"/>
        <end position="72"/>
    </location>
</feature>
<evidence type="ECO:0000256" key="11">
    <source>
        <dbReference type="ARBA" id="ARBA00038489"/>
    </source>
</evidence>
<evidence type="ECO:0000256" key="1">
    <source>
        <dbReference type="ARBA" id="ARBA00004123"/>
    </source>
</evidence>
<feature type="domain" description="Thioredoxin" evidence="15">
    <location>
        <begin position="50"/>
        <end position="225"/>
    </location>
</feature>
<dbReference type="InterPro" id="IPR000866">
    <property type="entry name" value="AhpC/TSA"/>
</dbReference>
<comment type="caution">
    <text evidence="16">The sequence shown here is derived from an EMBL/GenBank/DDBJ whole genome shotgun (WGS) entry which is preliminary data.</text>
</comment>
<feature type="compositionally biased region" description="Basic and acidic residues" evidence="14">
    <location>
        <begin position="304"/>
        <end position="313"/>
    </location>
</feature>
<dbReference type="InterPro" id="IPR050924">
    <property type="entry name" value="Peroxiredoxin_BCP/PrxQ"/>
</dbReference>
<keyword evidence="4" id="KW-0575">Peroxidase</keyword>
<keyword evidence="17" id="KW-1185">Reference proteome</keyword>
<evidence type="ECO:0000256" key="5">
    <source>
        <dbReference type="ARBA" id="ARBA00022862"/>
    </source>
</evidence>